<comment type="caution">
    <text evidence="1">The sequence shown here is derived from an EMBL/GenBank/DDBJ whole genome shotgun (WGS) entry which is preliminary data.</text>
</comment>
<sequence>MCEGRLKSVSGFSGKIRTKQKRFMKTALLGKRDAIVSSRDWGGCRF</sequence>
<evidence type="ECO:0000313" key="2">
    <source>
        <dbReference type="Proteomes" id="UP000004982"/>
    </source>
</evidence>
<organism evidence="1 2">
    <name type="scientific">Neisseria macacae ATCC 33926</name>
    <dbReference type="NCBI Taxonomy" id="997348"/>
    <lineage>
        <taxon>Bacteria</taxon>
        <taxon>Pseudomonadati</taxon>
        <taxon>Pseudomonadota</taxon>
        <taxon>Betaproteobacteria</taxon>
        <taxon>Neisseriales</taxon>
        <taxon>Neisseriaceae</taxon>
        <taxon>Neisseria</taxon>
    </lineage>
</organism>
<protein>
    <submittedName>
        <fullName evidence="1">Uncharacterized protein</fullName>
    </submittedName>
</protein>
<name>A0AA36UGG3_9NEIS</name>
<dbReference type="EMBL" id="AFQE01000140">
    <property type="protein sequence ID" value="EGQ74408.1"/>
    <property type="molecule type" value="Genomic_DNA"/>
</dbReference>
<dbReference type="AlphaFoldDB" id="A0AA36UGG3"/>
<accession>A0AA36UGG3</accession>
<gene>
    <name evidence="1" type="ORF">HMPREF9418_2852</name>
</gene>
<reference evidence="1 2" key="1">
    <citation type="submission" date="2011-05" db="EMBL/GenBank/DDBJ databases">
        <authorList>
            <person name="Muzny D."/>
            <person name="Qin X."/>
            <person name="Deng J."/>
            <person name="Jiang H."/>
            <person name="Liu Y."/>
            <person name="Qu J."/>
            <person name="Song X.-Z."/>
            <person name="Zhang L."/>
            <person name="Thornton R."/>
            <person name="Coyle M."/>
            <person name="Francisco L."/>
            <person name="Jackson L."/>
            <person name="Javaid M."/>
            <person name="Korchina V."/>
            <person name="Kovar C."/>
            <person name="Mata R."/>
            <person name="Mathew T."/>
            <person name="Ngo R."/>
            <person name="Nguyen L."/>
            <person name="Nguyen N."/>
            <person name="Okwuonu G."/>
            <person name="Ongeri F."/>
            <person name="Pham C."/>
            <person name="Simmons D."/>
            <person name="Wilczek-Boney K."/>
            <person name="Hale W."/>
            <person name="Jakkamsetti A."/>
            <person name="Pham P."/>
            <person name="Ruth R."/>
            <person name="San Lucas F."/>
            <person name="Warren J."/>
            <person name="Zhang J."/>
            <person name="Zhao Z."/>
            <person name="Zhou C."/>
            <person name="Zhu D."/>
            <person name="Lee S."/>
            <person name="Bess C."/>
            <person name="Blankenburg K."/>
            <person name="Forbes L."/>
            <person name="Fu Q."/>
            <person name="Gubbala S."/>
            <person name="Hirani K."/>
            <person name="Jayaseelan J.C."/>
            <person name="Lara F."/>
            <person name="Munidasa M."/>
            <person name="Palculict T."/>
            <person name="Patil S."/>
            <person name="Pu L.-L."/>
            <person name="Saada N."/>
            <person name="Tang L."/>
            <person name="Weissenberger G."/>
            <person name="Zhu Y."/>
            <person name="Hemphill L."/>
            <person name="Shang Y."/>
            <person name="Youmans B."/>
            <person name="Ayvaz T."/>
            <person name="Ross M."/>
            <person name="Santibanez J."/>
            <person name="Aqrawi P."/>
            <person name="Gross S."/>
            <person name="Joshi V."/>
            <person name="Fowler G."/>
            <person name="Nazareth L."/>
            <person name="Reid J."/>
            <person name="Worley K."/>
            <person name="Petrosino J."/>
            <person name="Highlander S."/>
            <person name="Gibbs R."/>
        </authorList>
    </citation>
    <scope>NUCLEOTIDE SEQUENCE [LARGE SCALE GENOMIC DNA]</scope>
    <source>
        <strain evidence="1 2">ATCC 33926</strain>
    </source>
</reference>
<proteinExistence type="predicted"/>
<dbReference type="Proteomes" id="UP000004982">
    <property type="component" value="Unassembled WGS sequence"/>
</dbReference>
<evidence type="ECO:0000313" key="1">
    <source>
        <dbReference type="EMBL" id="EGQ74408.1"/>
    </source>
</evidence>